<evidence type="ECO:0000313" key="1">
    <source>
        <dbReference type="EMBL" id="KAJ9111952.1"/>
    </source>
</evidence>
<proteinExistence type="predicted"/>
<protein>
    <submittedName>
        <fullName evidence="1">Uncharacterized protein</fullName>
    </submittedName>
</protein>
<name>A0ACC2WJZ0_9TREE</name>
<keyword evidence="2" id="KW-1185">Reference proteome</keyword>
<sequence length="69" mass="7849">MGFDDLLKKGQEALAGKDGKIDYKEYSKDAQEAYKDYSSTEGDFQTKAKAAYTGYQEDHKKDAKKDEKK</sequence>
<dbReference type="EMBL" id="JASBWR010000006">
    <property type="protein sequence ID" value="KAJ9111952.1"/>
    <property type="molecule type" value="Genomic_DNA"/>
</dbReference>
<comment type="caution">
    <text evidence="1">The sequence shown here is derived from an EMBL/GenBank/DDBJ whole genome shotgun (WGS) entry which is preliminary data.</text>
</comment>
<evidence type="ECO:0000313" key="2">
    <source>
        <dbReference type="Proteomes" id="UP001241377"/>
    </source>
</evidence>
<reference evidence="1" key="1">
    <citation type="submission" date="2023-04" db="EMBL/GenBank/DDBJ databases">
        <title>Draft Genome sequencing of Naganishia species isolated from polar environments using Oxford Nanopore Technology.</title>
        <authorList>
            <person name="Leo P."/>
            <person name="Venkateswaran K."/>
        </authorList>
    </citation>
    <scope>NUCLEOTIDE SEQUENCE</scope>
    <source>
        <strain evidence="1">MNA-CCFEE 5261</strain>
    </source>
</reference>
<gene>
    <name evidence="1" type="ORF">QFC19_000874</name>
</gene>
<accession>A0ACC2WJZ0</accession>
<dbReference type="Proteomes" id="UP001241377">
    <property type="component" value="Unassembled WGS sequence"/>
</dbReference>
<organism evidence="1 2">
    <name type="scientific">Naganishia cerealis</name>
    <dbReference type="NCBI Taxonomy" id="610337"/>
    <lineage>
        <taxon>Eukaryota</taxon>
        <taxon>Fungi</taxon>
        <taxon>Dikarya</taxon>
        <taxon>Basidiomycota</taxon>
        <taxon>Agaricomycotina</taxon>
        <taxon>Tremellomycetes</taxon>
        <taxon>Filobasidiales</taxon>
        <taxon>Filobasidiaceae</taxon>
        <taxon>Naganishia</taxon>
    </lineage>
</organism>